<gene>
    <name evidence="1" type="ORF">VZT92_002231</name>
</gene>
<organism evidence="1 2">
    <name type="scientific">Zoarces viviparus</name>
    <name type="common">Viviparous eelpout</name>
    <name type="synonym">Blennius viviparus</name>
    <dbReference type="NCBI Taxonomy" id="48416"/>
    <lineage>
        <taxon>Eukaryota</taxon>
        <taxon>Metazoa</taxon>
        <taxon>Chordata</taxon>
        <taxon>Craniata</taxon>
        <taxon>Vertebrata</taxon>
        <taxon>Euteleostomi</taxon>
        <taxon>Actinopterygii</taxon>
        <taxon>Neopterygii</taxon>
        <taxon>Teleostei</taxon>
        <taxon>Neoteleostei</taxon>
        <taxon>Acanthomorphata</taxon>
        <taxon>Eupercaria</taxon>
        <taxon>Perciformes</taxon>
        <taxon>Cottioidei</taxon>
        <taxon>Zoarcales</taxon>
        <taxon>Zoarcidae</taxon>
        <taxon>Zoarcinae</taxon>
        <taxon>Zoarces</taxon>
    </lineage>
</organism>
<dbReference type="Proteomes" id="UP001488805">
    <property type="component" value="Unassembled WGS sequence"/>
</dbReference>
<dbReference type="EMBL" id="JBCEZU010000013">
    <property type="protein sequence ID" value="KAK9539730.1"/>
    <property type="molecule type" value="Genomic_DNA"/>
</dbReference>
<keyword evidence="2" id="KW-1185">Reference proteome</keyword>
<evidence type="ECO:0000313" key="1">
    <source>
        <dbReference type="EMBL" id="KAK9539730.1"/>
    </source>
</evidence>
<dbReference type="AlphaFoldDB" id="A0AAW1FZM9"/>
<name>A0AAW1FZM9_ZOAVI</name>
<evidence type="ECO:0000313" key="2">
    <source>
        <dbReference type="Proteomes" id="UP001488805"/>
    </source>
</evidence>
<protein>
    <submittedName>
        <fullName evidence="1">Uncharacterized protein</fullName>
    </submittedName>
</protein>
<comment type="caution">
    <text evidence="1">The sequence shown here is derived from an EMBL/GenBank/DDBJ whole genome shotgun (WGS) entry which is preliminary data.</text>
</comment>
<accession>A0AAW1FZM9</accession>
<proteinExistence type="predicted"/>
<sequence>MGLWTLRLQRCPLTKFNDIHRSSWQRSSNEALWSCSGYSSSVWKAKMCCFPQSPNKVRTAPCSQQQSSS</sequence>
<reference evidence="1 2" key="1">
    <citation type="journal article" date="2024" name="Genome Biol. Evol.">
        <title>Chromosome-level genome assembly of the viviparous eelpout Zoarces viviparus.</title>
        <authorList>
            <person name="Fuhrmann N."/>
            <person name="Brasseur M.V."/>
            <person name="Bakowski C.E."/>
            <person name="Podsiadlowski L."/>
            <person name="Prost S."/>
            <person name="Krehenwinkel H."/>
            <person name="Mayer C."/>
        </authorList>
    </citation>
    <scope>NUCLEOTIDE SEQUENCE [LARGE SCALE GENOMIC DNA]</scope>
    <source>
        <strain evidence="1">NO-MEL_2022_Ind0_liver</strain>
    </source>
</reference>